<keyword evidence="3" id="KW-0012">Acyltransferase</keyword>
<protein>
    <submittedName>
        <fullName evidence="3">Gamma-glutamyltranspeptidase</fullName>
        <ecNumber evidence="3">2.3.2.2</ecNumber>
    </submittedName>
</protein>
<dbReference type="MEROPS" id="T03.001"/>
<evidence type="ECO:0000313" key="3">
    <source>
        <dbReference type="EMBL" id="CCQ67647.1"/>
    </source>
</evidence>
<gene>
    <name evidence="3" type="ORF">CWATWH0402_3826</name>
</gene>
<dbReference type="EC" id="2.3.2.2" evidence="3"/>
<comment type="caution">
    <text evidence="3">The sequence shown here is derived from an EMBL/GenBank/DDBJ whole genome shotgun (WGS) entry which is preliminary data.</text>
</comment>
<dbReference type="EMBL" id="CAQN01000632">
    <property type="protein sequence ID" value="CCQ67647.1"/>
    <property type="molecule type" value="Genomic_DNA"/>
</dbReference>
<dbReference type="SUPFAM" id="SSF56235">
    <property type="entry name" value="N-terminal nucleophile aminohydrolases (Ntn hydrolases)"/>
    <property type="match status" value="1"/>
</dbReference>
<dbReference type="InterPro" id="IPR051792">
    <property type="entry name" value="GGT_bact"/>
</dbReference>
<evidence type="ECO:0000256" key="2">
    <source>
        <dbReference type="SAM" id="SignalP"/>
    </source>
</evidence>
<keyword evidence="3" id="KW-0808">Transferase</keyword>
<sequence>MTKIAKLLIFIFCLNITPIKVTAQDTPIYDYRAIFHPVISKNGMVASQEDLATQSGLEVLKEGGNAIDAAVTIGFTLAVTLPRAGNLGGGGFMLIHLADQQKTVALDYREKAPLAANSDMFLDENGEVDQQK</sequence>
<accession>T2JSS3</accession>
<proteinExistence type="inferred from homology"/>
<feature type="chain" id="PRO_5004590576" evidence="2">
    <location>
        <begin position="24"/>
        <end position="132"/>
    </location>
</feature>
<reference evidence="3 4" key="1">
    <citation type="submission" date="2013-01" db="EMBL/GenBank/DDBJ databases">
        <authorList>
            <person name="Bench S."/>
        </authorList>
    </citation>
    <scope>NUCLEOTIDE SEQUENCE [LARGE SCALE GENOMIC DNA]</scope>
    <source>
        <strain evidence="3 4">WH 0402</strain>
    </source>
</reference>
<dbReference type="PANTHER" id="PTHR43199">
    <property type="entry name" value="GLUTATHIONE HYDROLASE"/>
    <property type="match status" value="1"/>
</dbReference>
<feature type="signal peptide" evidence="2">
    <location>
        <begin position="1"/>
        <end position="23"/>
    </location>
</feature>
<dbReference type="GO" id="GO:0103068">
    <property type="term" value="F:leukotriene C4 gamma-glutamyl transferase activity"/>
    <property type="evidence" value="ECO:0007669"/>
    <property type="project" value="UniProtKB-EC"/>
</dbReference>
<dbReference type="Proteomes" id="UP000018130">
    <property type="component" value="Unassembled WGS sequence"/>
</dbReference>
<comment type="similarity">
    <text evidence="1">Belongs to the gamma-glutamyltransferase family.</text>
</comment>
<evidence type="ECO:0000256" key="1">
    <source>
        <dbReference type="ARBA" id="ARBA00009381"/>
    </source>
</evidence>
<dbReference type="PANTHER" id="PTHR43199:SF1">
    <property type="entry name" value="GLUTATHIONE HYDROLASE PROENZYME"/>
    <property type="match status" value="1"/>
</dbReference>
<dbReference type="Pfam" id="PF01019">
    <property type="entry name" value="G_glu_transpept"/>
    <property type="match status" value="1"/>
</dbReference>
<evidence type="ECO:0000313" key="4">
    <source>
        <dbReference type="Proteomes" id="UP000018130"/>
    </source>
</evidence>
<dbReference type="RefSeq" id="WP_197090109.1">
    <property type="nucleotide sequence ID" value="NZ_CAQN01000632.1"/>
</dbReference>
<organism evidence="3 4">
    <name type="scientific">Crocosphaera watsonii WH 0402</name>
    <dbReference type="NCBI Taxonomy" id="1284629"/>
    <lineage>
        <taxon>Bacteria</taxon>
        <taxon>Bacillati</taxon>
        <taxon>Cyanobacteriota</taxon>
        <taxon>Cyanophyceae</taxon>
        <taxon>Oscillatoriophycideae</taxon>
        <taxon>Chroococcales</taxon>
        <taxon>Aphanothecaceae</taxon>
        <taxon>Crocosphaera</taxon>
    </lineage>
</organism>
<name>T2JSS3_CROWT</name>
<reference evidence="3 4" key="2">
    <citation type="submission" date="2013-09" db="EMBL/GenBank/DDBJ databases">
        <title>Whole genome comparison of six Crocosphaera watsonii strains with differing phenotypes.</title>
        <authorList>
            <person name="Bench S.R."/>
            <person name="Heller P."/>
            <person name="Frank I."/>
            <person name="Arciniega M."/>
            <person name="Shilova I.N."/>
            <person name="Zehr J.P."/>
        </authorList>
    </citation>
    <scope>NUCLEOTIDE SEQUENCE [LARGE SCALE GENOMIC DNA]</scope>
    <source>
        <strain evidence="3 4">WH 0402</strain>
    </source>
</reference>
<dbReference type="AlphaFoldDB" id="T2JSS3"/>
<dbReference type="InterPro" id="IPR029055">
    <property type="entry name" value="Ntn_hydrolases_N"/>
</dbReference>
<keyword evidence="2" id="KW-0732">Signal</keyword>